<comment type="caution">
    <text evidence="1">The sequence shown here is derived from an EMBL/GenBank/DDBJ whole genome shotgun (WGS) entry which is preliminary data.</text>
</comment>
<dbReference type="Proteomes" id="UP000655410">
    <property type="component" value="Unassembled WGS sequence"/>
</dbReference>
<accession>A0ABQ2NDZ1</accession>
<evidence type="ECO:0000313" key="2">
    <source>
        <dbReference type="Proteomes" id="UP000655410"/>
    </source>
</evidence>
<organism evidence="1 2">
    <name type="scientific">Nocardioides phosphati</name>
    <dbReference type="NCBI Taxonomy" id="1867775"/>
    <lineage>
        <taxon>Bacteria</taxon>
        <taxon>Bacillati</taxon>
        <taxon>Actinomycetota</taxon>
        <taxon>Actinomycetes</taxon>
        <taxon>Propionibacteriales</taxon>
        <taxon>Nocardioidaceae</taxon>
        <taxon>Nocardioides</taxon>
    </lineage>
</organism>
<proteinExistence type="predicted"/>
<reference evidence="2" key="1">
    <citation type="journal article" date="2019" name="Int. J. Syst. Evol. Microbiol.">
        <title>The Global Catalogue of Microorganisms (GCM) 10K type strain sequencing project: providing services to taxonomists for standard genome sequencing and annotation.</title>
        <authorList>
            <consortium name="The Broad Institute Genomics Platform"/>
            <consortium name="The Broad Institute Genome Sequencing Center for Infectious Disease"/>
            <person name="Wu L."/>
            <person name="Ma J."/>
        </authorList>
    </citation>
    <scope>NUCLEOTIDE SEQUENCE [LARGE SCALE GENOMIC DNA]</scope>
    <source>
        <strain evidence="2">CGMCC 4.7371</strain>
    </source>
</reference>
<keyword evidence="2" id="KW-1185">Reference proteome</keyword>
<evidence type="ECO:0000313" key="1">
    <source>
        <dbReference type="EMBL" id="GGO91848.1"/>
    </source>
</evidence>
<dbReference type="RefSeq" id="WP_188784527.1">
    <property type="nucleotide sequence ID" value="NZ_BMNI01000007.1"/>
</dbReference>
<dbReference type="EMBL" id="BMNI01000007">
    <property type="protein sequence ID" value="GGO91848.1"/>
    <property type="molecule type" value="Genomic_DNA"/>
</dbReference>
<protein>
    <submittedName>
        <fullName evidence="1">Uncharacterized protein</fullName>
    </submittedName>
</protein>
<name>A0ABQ2NDZ1_9ACTN</name>
<sequence length="128" mass="14737">MTASTAGRAHTLGVSGGVSFPVWQASAKYDYQWNRSTTDTKSFTQTFTTQSPTKPESVQWRWRLYQRGWLFTGTKSRHIPIPCIAAGDYYSKRRYVVPTTRAIYSFHVERYALRGYLLDADGVPFKPW</sequence>
<gene>
    <name evidence="1" type="ORF">GCM10011584_26900</name>
</gene>